<keyword evidence="5" id="KW-1185">Reference proteome</keyword>
<dbReference type="SMART" id="SM00867">
    <property type="entry name" value="YceI"/>
    <property type="match status" value="1"/>
</dbReference>
<dbReference type="Proteomes" id="UP001317532">
    <property type="component" value="Chromosome"/>
</dbReference>
<evidence type="ECO:0000256" key="2">
    <source>
        <dbReference type="SAM" id="SignalP"/>
    </source>
</evidence>
<feature type="signal peptide" evidence="2">
    <location>
        <begin position="1"/>
        <end position="20"/>
    </location>
</feature>
<protein>
    <recommendedName>
        <fullName evidence="3">Lipid/polyisoprenoid-binding YceI-like domain-containing protein</fullName>
    </recommendedName>
</protein>
<comment type="similarity">
    <text evidence="1">Belongs to the UPF0312 family.</text>
</comment>
<name>A0AAN2C8F2_UNVUL</name>
<evidence type="ECO:0000313" key="4">
    <source>
        <dbReference type="EMBL" id="BDE05249.1"/>
    </source>
</evidence>
<dbReference type="Pfam" id="PF04264">
    <property type="entry name" value="YceI"/>
    <property type="match status" value="1"/>
</dbReference>
<reference evidence="4 5" key="1">
    <citation type="journal article" date="2022" name="ISME Commun">
        <title>Vulcanimicrobium alpinus gen. nov. sp. nov., the first cultivated representative of the candidate phylum 'Eremiobacterota', is a metabolically versatile aerobic anoxygenic phototroph.</title>
        <authorList>
            <person name="Yabe S."/>
            <person name="Muto K."/>
            <person name="Abe K."/>
            <person name="Yokota A."/>
            <person name="Staudigel H."/>
            <person name="Tebo B.M."/>
        </authorList>
    </citation>
    <scope>NUCLEOTIDE SEQUENCE [LARGE SCALE GENOMIC DNA]</scope>
    <source>
        <strain evidence="4 5">WC8-2</strain>
    </source>
</reference>
<keyword evidence="2" id="KW-0732">Signal</keyword>
<dbReference type="RefSeq" id="WP_317996307.1">
    <property type="nucleotide sequence ID" value="NZ_AP025523.1"/>
</dbReference>
<gene>
    <name evidence="4" type="ORF">WPS_05250</name>
</gene>
<dbReference type="InterPro" id="IPR007372">
    <property type="entry name" value="Lipid/polyisoprenoid-bd_YceI"/>
</dbReference>
<feature type="domain" description="Lipid/polyisoprenoid-binding YceI-like" evidence="3">
    <location>
        <begin position="25"/>
        <end position="185"/>
    </location>
</feature>
<organism evidence="4 5">
    <name type="scientific">Vulcanimicrobium alpinum</name>
    <dbReference type="NCBI Taxonomy" id="3016050"/>
    <lineage>
        <taxon>Bacteria</taxon>
        <taxon>Bacillati</taxon>
        <taxon>Vulcanimicrobiota</taxon>
        <taxon>Vulcanimicrobiia</taxon>
        <taxon>Vulcanimicrobiales</taxon>
        <taxon>Vulcanimicrobiaceae</taxon>
        <taxon>Vulcanimicrobium</taxon>
    </lineage>
</organism>
<feature type="chain" id="PRO_5042880385" description="Lipid/polyisoprenoid-binding YceI-like domain-containing protein" evidence="2">
    <location>
        <begin position="21"/>
        <end position="187"/>
    </location>
</feature>
<dbReference type="KEGG" id="vab:WPS_05250"/>
<dbReference type="AlphaFoldDB" id="A0AAN2C8F2"/>
<sequence length="187" mass="19187">MLRAAALIACVALVQSAAGAQGATALAIDAAHSRARFTVTHLYLAHVSGTVPIVAGTIALAGSGALPARITATLDPRRVDSGNADRDEDLQGPDWFDTAKFPVWTFASTAVRGGSSGGTFVVDGILTVHGVTQPVALTVTPGGSSARPSYHAVGKLDRHGFGMRTTPIDGLIGTDVELTLDVETQSR</sequence>
<dbReference type="EMBL" id="AP025523">
    <property type="protein sequence ID" value="BDE05249.1"/>
    <property type="molecule type" value="Genomic_DNA"/>
</dbReference>
<dbReference type="InterPro" id="IPR036761">
    <property type="entry name" value="TTHA0802/YceI-like_sf"/>
</dbReference>
<proteinExistence type="inferred from homology"/>
<evidence type="ECO:0000313" key="5">
    <source>
        <dbReference type="Proteomes" id="UP001317532"/>
    </source>
</evidence>
<dbReference type="Gene3D" id="2.40.128.110">
    <property type="entry name" value="Lipid/polyisoprenoid-binding, YceI-like"/>
    <property type="match status" value="1"/>
</dbReference>
<evidence type="ECO:0000256" key="1">
    <source>
        <dbReference type="ARBA" id="ARBA00008812"/>
    </source>
</evidence>
<dbReference type="PANTHER" id="PTHR34406">
    <property type="entry name" value="PROTEIN YCEI"/>
    <property type="match status" value="1"/>
</dbReference>
<evidence type="ECO:0000259" key="3">
    <source>
        <dbReference type="SMART" id="SM00867"/>
    </source>
</evidence>
<dbReference type="PANTHER" id="PTHR34406:SF1">
    <property type="entry name" value="PROTEIN YCEI"/>
    <property type="match status" value="1"/>
</dbReference>
<dbReference type="SUPFAM" id="SSF101874">
    <property type="entry name" value="YceI-like"/>
    <property type="match status" value="1"/>
</dbReference>
<accession>A0AAN2C8F2</accession>